<comment type="caution">
    <text evidence="3">The sequence shown here is derived from an EMBL/GenBank/DDBJ whole genome shotgun (WGS) entry which is preliminary data.</text>
</comment>
<feature type="domain" description="Thioredoxin" evidence="2">
    <location>
        <begin position="132"/>
        <end position="264"/>
    </location>
</feature>
<gene>
    <name evidence="3" type="ORF">F8M41_010386</name>
</gene>
<dbReference type="EMBL" id="WTPW01002167">
    <property type="protein sequence ID" value="KAF0393715.1"/>
    <property type="molecule type" value="Genomic_DNA"/>
</dbReference>
<dbReference type="PANTHER" id="PTHR45663">
    <property type="entry name" value="GEO12009P1"/>
    <property type="match status" value="1"/>
</dbReference>
<dbReference type="PANTHER" id="PTHR45663:SF11">
    <property type="entry name" value="GEO12009P1"/>
    <property type="match status" value="1"/>
</dbReference>
<dbReference type="GO" id="GO:0005737">
    <property type="term" value="C:cytoplasm"/>
    <property type="evidence" value="ECO:0007669"/>
    <property type="project" value="TreeGrafter"/>
</dbReference>
<dbReference type="InterPro" id="IPR036249">
    <property type="entry name" value="Thioredoxin-like_sf"/>
</dbReference>
<keyword evidence="1" id="KW-0472">Membrane</keyword>
<dbReference type="SUPFAM" id="SSF52833">
    <property type="entry name" value="Thioredoxin-like"/>
    <property type="match status" value="1"/>
</dbReference>
<dbReference type="Gene3D" id="3.40.30.10">
    <property type="entry name" value="Glutaredoxin"/>
    <property type="match status" value="1"/>
</dbReference>
<dbReference type="PROSITE" id="PS51352">
    <property type="entry name" value="THIOREDOXIN_2"/>
    <property type="match status" value="1"/>
</dbReference>
<accession>A0A8H4A2D4</accession>
<dbReference type="Pfam" id="PF00085">
    <property type="entry name" value="Thioredoxin"/>
    <property type="match status" value="1"/>
</dbReference>
<name>A0A8H4A2D4_GIGMA</name>
<organism evidence="3 4">
    <name type="scientific">Gigaspora margarita</name>
    <dbReference type="NCBI Taxonomy" id="4874"/>
    <lineage>
        <taxon>Eukaryota</taxon>
        <taxon>Fungi</taxon>
        <taxon>Fungi incertae sedis</taxon>
        <taxon>Mucoromycota</taxon>
        <taxon>Glomeromycotina</taxon>
        <taxon>Glomeromycetes</taxon>
        <taxon>Diversisporales</taxon>
        <taxon>Gigasporaceae</taxon>
        <taxon>Gigaspora</taxon>
    </lineage>
</organism>
<proteinExistence type="predicted"/>
<feature type="transmembrane region" description="Helical" evidence="1">
    <location>
        <begin position="12"/>
        <end position="33"/>
    </location>
</feature>
<dbReference type="OrthoDB" id="20229at2759"/>
<dbReference type="InterPro" id="IPR013766">
    <property type="entry name" value="Thioredoxin_domain"/>
</dbReference>
<dbReference type="Proteomes" id="UP000439903">
    <property type="component" value="Unassembled WGS sequence"/>
</dbReference>
<keyword evidence="4" id="KW-1185">Reference proteome</keyword>
<reference evidence="3 4" key="1">
    <citation type="journal article" date="2019" name="Environ. Microbiol.">
        <title>At the nexus of three kingdoms: the genome of the mycorrhizal fungus Gigaspora margarita provides insights into plant, endobacterial and fungal interactions.</title>
        <authorList>
            <person name="Venice F."/>
            <person name="Ghignone S."/>
            <person name="Salvioli di Fossalunga A."/>
            <person name="Amselem J."/>
            <person name="Novero M."/>
            <person name="Xianan X."/>
            <person name="Sedzielewska Toro K."/>
            <person name="Morin E."/>
            <person name="Lipzen A."/>
            <person name="Grigoriev I.V."/>
            <person name="Henrissat B."/>
            <person name="Martin F.M."/>
            <person name="Bonfante P."/>
        </authorList>
    </citation>
    <scope>NUCLEOTIDE SEQUENCE [LARGE SCALE GENOMIC DNA]</scope>
    <source>
        <strain evidence="3 4">BEG34</strain>
    </source>
</reference>
<evidence type="ECO:0000313" key="4">
    <source>
        <dbReference type="Proteomes" id="UP000439903"/>
    </source>
</evidence>
<feature type="transmembrane region" description="Helical" evidence="1">
    <location>
        <begin position="45"/>
        <end position="63"/>
    </location>
</feature>
<protein>
    <submittedName>
        <fullName evidence="3">Thioredoxin-related transmembrane protein 2-like</fullName>
    </submittedName>
</protein>
<evidence type="ECO:0000259" key="2">
    <source>
        <dbReference type="PROSITE" id="PS51352"/>
    </source>
</evidence>
<dbReference type="AlphaFoldDB" id="A0A8H4A2D4"/>
<keyword evidence="1 3" id="KW-0812">Transmembrane</keyword>
<evidence type="ECO:0000256" key="1">
    <source>
        <dbReference type="SAM" id="Phobius"/>
    </source>
</evidence>
<evidence type="ECO:0000313" key="3">
    <source>
        <dbReference type="EMBL" id="KAF0393715.1"/>
    </source>
</evidence>
<feature type="transmembrane region" description="Helical" evidence="1">
    <location>
        <begin position="83"/>
        <end position="109"/>
    </location>
</feature>
<dbReference type="GO" id="GO:0015035">
    <property type="term" value="F:protein-disulfide reductase activity"/>
    <property type="evidence" value="ECO:0007669"/>
    <property type="project" value="TreeGrafter"/>
</dbReference>
<keyword evidence="1" id="KW-1133">Transmembrane helix</keyword>
<sequence>MTPISDLYQRLFLPHYIVNFFYTLSFFVARYVSFHHLDSSSKPTYEMYIYTILLSLIILKYRSSGSAEEFLSITFVYGKLLNVVMFYLFGKTLWSIIYVIIWVVLFAALPQPTYQGRSEIIGLTTEDLCDIQYNNFKVPKITEITETTHDGKDKKKETTDNDQYWVILFYVLWSNPCRNFESTVAKTSLKYATSNVHFGKIDLEQYPALAEEYNISLSPTSLDLPTLILLKDGKEISRLPQKIRDGSNEDLDKIKSKTLRNAKVTWDRLGWDRSMESIITEFKLESLHKTT</sequence>